<dbReference type="InterPro" id="IPR005667">
    <property type="entry name" value="Sulph_transpt2"/>
</dbReference>
<dbReference type="NCBIfam" id="TIGR02140">
    <property type="entry name" value="permease_CysW"/>
    <property type="match status" value="1"/>
</dbReference>
<evidence type="ECO:0000256" key="8">
    <source>
        <dbReference type="ARBA" id="ARBA00025323"/>
    </source>
</evidence>
<proteinExistence type="predicted"/>
<dbReference type="InterPro" id="IPR011866">
    <property type="entry name" value="CysW_permease"/>
</dbReference>
<keyword evidence="6" id="KW-0764">Sulfate transport</keyword>
<keyword evidence="4 9" id="KW-0812">Transmembrane</keyword>
<accession>A0ABV6JPK8</accession>
<evidence type="ECO:0000256" key="6">
    <source>
        <dbReference type="ARBA" id="ARBA00023032"/>
    </source>
</evidence>
<feature type="transmembrane region" description="Helical" evidence="9">
    <location>
        <begin position="249"/>
        <end position="273"/>
    </location>
</feature>
<dbReference type="PROSITE" id="PS50928">
    <property type="entry name" value="ABC_TM1"/>
    <property type="match status" value="1"/>
</dbReference>
<comment type="subunit">
    <text evidence="2">The complex is composed of two ATP-binding proteins (CysA), two transmembrane proteins (CysT and CysW) and a solute-binding protein (CysP).</text>
</comment>
<dbReference type="SUPFAM" id="SSF161098">
    <property type="entry name" value="MetI-like"/>
    <property type="match status" value="1"/>
</dbReference>
<dbReference type="PANTHER" id="PTHR30406">
    <property type="entry name" value="SULFATE TRANSPORT SYSTEM PERMEASE PROTEIN"/>
    <property type="match status" value="1"/>
</dbReference>
<evidence type="ECO:0000256" key="5">
    <source>
        <dbReference type="ARBA" id="ARBA00022989"/>
    </source>
</evidence>
<dbReference type="EMBL" id="JBHLUN010000004">
    <property type="protein sequence ID" value="MFC0407651.1"/>
    <property type="molecule type" value="Genomic_DNA"/>
</dbReference>
<evidence type="ECO:0000313" key="11">
    <source>
        <dbReference type="EMBL" id="MFC0407651.1"/>
    </source>
</evidence>
<evidence type="ECO:0000259" key="10">
    <source>
        <dbReference type="PROSITE" id="PS50928"/>
    </source>
</evidence>
<reference evidence="11 12" key="1">
    <citation type="submission" date="2024-09" db="EMBL/GenBank/DDBJ databases">
        <authorList>
            <person name="Sun Q."/>
            <person name="Mori K."/>
        </authorList>
    </citation>
    <scope>NUCLEOTIDE SEQUENCE [LARGE SCALE GENOMIC DNA]</scope>
    <source>
        <strain evidence="11 12">TBRC 5777</strain>
    </source>
</reference>
<dbReference type="InterPro" id="IPR000515">
    <property type="entry name" value="MetI-like"/>
</dbReference>
<evidence type="ECO:0000256" key="4">
    <source>
        <dbReference type="ARBA" id="ARBA00022692"/>
    </source>
</evidence>
<protein>
    <submittedName>
        <fullName evidence="11">Sulfate ABC transporter permease subunit CysW</fullName>
    </submittedName>
</protein>
<dbReference type="Proteomes" id="UP001589865">
    <property type="component" value="Unassembled WGS sequence"/>
</dbReference>
<keyword evidence="12" id="KW-1185">Reference proteome</keyword>
<dbReference type="PANTHER" id="PTHR30406:SF1">
    <property type="entry name" value="SULFATE TRANSPORT SYSTEM PERMEASE PROTEIN CYSW"/>
    <property type="match status" value="1"/>
</dbReference>
<keyword evidence="7 9" id="KW-0472">Membrane</keyword>
<comment type="caution">
    <text evidence="11">The sequence shown here is derived from an EMBL/GenBank/DDBJ whole genome shotgun (WGS) entry which is preliminary data.</text>
</comment>
<gene>
    <name evidence="11" type="primary">cysW</name>
    <name evidence="11" type="ORF">ACFFGY_05285</name>
</gene>
<dbReference type="CDD" id="cd06261">
    <property type="entry name" value="TM_PBP2"/>
    <property type="match status" value="1"/>
</dbReference>
<dbReference type="InterPro" id="IPR035906">
    <property type="entry name" value="MetI-like_sf"/>
</dbReference>
<name>A0ABV6JPK8_9PROT</name>
<feature type="domain" description="ABC transmembrane type-1" evidence="10">
    <location>
        <begin position="67"/>
        <end position="274"/>
    </location>
</feature>
<evidence type="ECO:0000256" key="1">
    <source>
        <dbReference type="ARBA" id="ARBA00004651"/>
    </source>
</evidence>
<evidence type="ECO:0000313" key="12">
    <source>
        <dbReference type="Proteomes" id="UP001589865"/>
    </source>
</evidence>
<sequence length="285" mass="30730">MSGALRETPASPLQEAPALRRLLLALALLAAAMFLLLPTVVVFAEALRRGWPAVREVMEDPDTMSAFSLTLVVAAISVPVNTVGGIAAAWCIAKFRFPGRGLLTALIELPFSVSPVISGLVWVLLFGLQGWFGPWLQRHGVQVIFALPGLVLATLFVTFPFVARTLIPLMQEQGRDAEEMAATLGATGWQTFRRVTLPDVKWALLSGVLLCNARAMGEFGAVSVVSGHIRGETNTLPLHIEILYNEYQFAGAFAVAALLALLALVTLVAKALLEYLSGRRHTLHP</sequence>
<keyword evidence="3" id="KW-0813">Transport</keyword>
<feature type="transmembrane region" description="Helical" evidence="9">
    <location>
        <begin position="105"/>
        <end position="128"/>
    </location>
</feature>
<evidence type="ECO:0000256" key="9">
    <source>
        <dbReference type="SAM" id="Phobius"/>
    </source>
</evidence>
<evidence type="ECO:0000256" key="7">
    <source>
        <dbReference type="ARBA" id="ARBA00023136"/>
    </source>
</evidence>
<dbReference type="NCBIfam" id="TIGR00969">
    <property type="entry name" value="3a0106s02"/>
    <property type="match status" value="1"/>
</dbReference>
<feature type="transmembrane region" description="Helical" evidence="9">
    <location>
        <begin position="140"/>
        <end position="163"/>
    </location>
</feature>
<comment type="function">
    <text evidence="8">Part of the ABC transporter complex CysAWTP (TC 3.A.1.6.1) involved in sulfate/thiosulfate import. Probably responsible for the translocation of the substrate across the membrane.</text>
</comment>
<feature type="transmembrane region" description="Helical" evidence="9">
    <location>
        <begin position="68"/>
        <end position="93"/>
    </location>
</feature>
<keyword evidence="5 9" id="KW-1133">Transmembrane helix</keyword>
<dbReference type="Gene3D" id="1.10.3720.10">
    <property type="entry name" value="MetI-like"/>
    <property type="match status" value="1"/>
</dbReference>
<dbReference type="Pfam" id="PF00528">
    <property type="entry name" value="BPD_transp_1"/>
    <property type="match status" value="1"/>
</dbReference>
<dbReference type="RefSeq" id="WP_377043372.1">
    <property type="nucleotide sequence ID" value="NZ_JBHLUN010000004.1"/>
</dbReference>
<evidence type="ECO:0000256" key="3">
    <source>
        <dbReference type="ARBA" id="ARBA00022448"/>
    </source>
</evidence>
<organism evidence="11 12">
    <name type="scientific">Roseomonas elaeocarpi</name>
    <dbReference type="NCBI Taxonomy" id="907779"/>
    <lineage>
        <taxon>Bacteria</taxon>
        <taxon>Pseudomonadati</taxon>
        <taxon>Pseudomonadota</taxon>
        <taxon>Alphaproteobacteria</taxon>
        <taxon>Acetobacterales</taxon>
        <taxon>Roseomonadaceae</taxon>
        <taxon>Roseomonas</taxon>
    </lineage>
</organism>
<comment type="subcellular location">
    <subcellularLocation>
        <location evidence="1">Cell membrane</location>
        <topology evidence="1">Multi-pass membrane protein</topology>
    </subcellularLocation>
</comment>
<evidence type="ECO:0000256" key="2">
    <source>
        <dbReference type="ARBA" id="ARBA00011779"/>
    </source>
</evidence>